<dbReference type="EMBL" id="KQ419279">
    <property type="protein sequence ID" value="KOF84085.1"/>
    <property type="molecule type" value="Genomic_DNA"/>
</dbReference>
<dbReference type="GO" id="GO:0030990">
    <property type="term" value="C:intraciliary transport particle"/>
    <property type="evidence" value="ECO:0007669"/>
    <property type="project" value="TreeGrafter"/>
</dbReference>
<dbReference type="GO" id="GO:0060271">
    <property type="term" value="P:cilium assembly"/>
    <property type="evidence" value="ECO:0007669"/>
    <property type="project" value="TreeGrafter"/>
</dbReference>
<dbReference type="GO" id="GO:0097730">
    <property type="term" value="C:non-motile cilium"/>
    <property type="evidence" value="ECO:0007669"/>
    <property type="project" value="TreeGrafter"/>
</dbReference>
<evidence type="ECO:0000256" key="2">
    <source>
        <dbReference type="ARBA" id="ARBA00023054"/>
    </source>
</evidence>
<reference evidence="4" key="1">
    <citation type="submission" date="2015-07" db="EMBL/GenBank/DDBJ databases">
        <title>MeaNS - Measles Nucleotide Surveillance Program.</title>
        <authorList>
            <person name="Tran T."/>
            <person name="Druce J."/>
        </authorList>
    </citation>
    <scope>NUCLEOTIDE SEQUENCE</scope>
    <source>
        <strain evidence="4">UCB-OBI-ISO-001</strain>
        <tissue evidence="4">Gonad</tissue>
    </source>
</reference>
<evidence type="ECO:0000256" key="3">
    <source>
        <dbReference type="ARBA" id="ARBA00023273"/>
    </source>
</evidence>
<comment type="subcellular location">
    <subcellularLocation>
        <location evidence="1">Cell projection</location>
        <location evidence="1">Cilium</location>
    </subcellularLocation>
</comment>
<dbReference type="Pfam" id="PF14931">
    <property type="entry name" value="IFT20"/>
    <property type="match status" value="1"/>
</dbReference>
<dbReference type="STRING" id="37653.A0A0L8H5N8"/>
<dbReference type="GO" id="GO:0005813">
    <property type="term" value="C:centrosome"/>
    <property type="evidence" value="ECO:0007669"/>
    <property type="project" value="TreeGrafter"/>
</dbReference>
<keyword evidence="3" id="KW-0966">Cell projection</keyword>
<dbReference type="OrthoDB" id="10254896at2759"/>
<dbReference type="InterPro" id="IPR028172">
    <property type="entry name" value="FT20"/>
</dbReference>
<gene>
    <name evidence="4" type="ORF">OCBIM_22022668mg</name>
</gene>
<keyword evidence="2" id="KW-0175">Coiled coil</keyword>
<evidence type="ECO:0000313" key="4">
    <source>
        <dbReference type="EMBL" id="KOF84085.1"/>
    </source>
</evidence>
<dbReference type="GO" id="GO:0061512">
    <property type="term" value="P:protein localization to cilium"/>
    <property type="evidence" value="ECO:0007669"/>
    <property type="project" value="TreeGrafter"/>
</dbReference>
<dbReference type="PANTHER" id="PTHR31978:SF1">
    <property type="entry name" value="INTRAFLAGELLAR TRANSPORT PROTEIN 20 HOMOLOG"/>
    <property type="match status" value="1"/>
</dbReference>
<dbReference type="KEGG" id="obi:106872889"/>
<evidence type="ECO:0008006" key="5">
    <source>
        <dbReference type="Google" id="ProtNLM"/>
    </source>
</evidence>
<dbReference type="OMA" id="TMAKQRQ"/>
<proteinExistence type="predicted"/>
<organism evidence="4">
    <name type="scientific">Octopus bimaculoides</name>
    <name type="common">California two-spotted octopus</name>
    <dbReference type="NCBI Taxonomy" id="37653"/>
    <lineage>
        <taxon>Eukaryota</taxon>
        <taxon>Metazoa</taxon>
        <taxon>Spiralia</taxon>
        <taxon>Lophotrochozoa</taxon>
        <taxon>Mollusca</taxon>
        <taxon>Cephalopoda</taxon>
        <taxon>Coleoidea</taxon>
        <taxon>Octopodiformes</taxon>
        <taxon>Octopoda</taxon>
        <taxon>Incirrata</taxon>
        <taxon>Octopodidae</taxon>
        <taxon>Octopus</taxon>
    </lineage>
</organism>
<sequence length="132" mass="15361">MSDEAFRKAGLNIDELNNIRLLDPDIFQQSSELKDACKEFTDKIESFHKIVASVIAVVDNVAKEVEKEKMKAIGSRNMLKSITKQREAEQMQLLALITEKTMQLERLRIQHEALLKQERDQNEFIEQLMLEK</sequence>
<evidence type="ECO:0000256" key="1">
    <source>
        <dbReference type="ARBA" id="ARBA00004138"/>
    </source>
</evidence>
<name>A0A0L8H5N8_OCTBM</name>
<dbReference type="AlphaFoldDB" id="A0A0L8H5N8"/>
<dbReference type="PANTHER" id="PTHR31978">
    <property type="entry name" value="INTRAFLAGELLAR TRANSPORT PROTEIN 20 HOMOLOG"/>
    <property type="match status" value="1"/>
</dbReference>
<accession>A0A0L8H5N8</accession>
<dbReference type="GO" id="GO:0036064">
    <property type="term" value="C:ciliary basal body"/>
    <property type="evidence" value="ECO:0007669"/>
    <property type="project" value="TreeGrafter"/>
</dbReference>
<protein>
    <recommendedName>
        <fullName evidence="5">Intraflagellar transport protein 20 homolog</fullName>
    </recommendedName>
</protein>
<dbReference type="GO" id="GO:0097546">
    <property type="term" value="C:ciliary base"/>
    <property type="evidence" value="ECO:0007669"/>
    <property type="project" value="TreeGrafter"/>
</dbReference>
<dbReference type="GO" id="GO:0005737">
    <property type="term" value="C:cytoplasm"/>
    <property type="evidence" value="ECO:0007669"/>
    <property type="project" value="TreeGrafter"/>
</dbReference>